<dbReference type="PANTHER" id="PTHR43652">
    <property type="entry name" value="BASIC AMINO ACID ANTIPORTER YFCC-RELATED"/>
    <property type="match status" value="1"/>
</dbReference>
<dbReference type="Pfam" id="PF02080">
    <property type="entry name" value="TrkA_C"/>
    <property type="match status" value="2"/>
</dbReference>
<evidence type="ECO:0000256" key="7">
    <source>
        <dbReference type="SAM" id="Phobius"/>
    </source>
</evidence>
<feature type="transmembrane region" description="Helical" evidence="7">
    <location>
        <begin position="402"/>
        <end position="434"/>
    </location>
</feature>
<keyword evidence="3 7" id="KW-0812">Transmembrane</keyword>
<keyword evidence="6 7" id="KW-0472">Membrane</keyword>
<dbReference type="GO" id="GO:0005886">
    <property type="term" value="C:plasma membrane"/>
    <property type="evidence" value="ECO:0007669"/>
    <property type="project" value="TreeGrafter"/>
</dbReference>
<feature type="transmembrane region" description="Helical" evidence="7">
    <location>
        <begin position="508"/>
        <end position="525"/>
    </location>
</feature>
<keyword evidence="10" id="KW-1185">Reference proteome</keyword>
<feature type="transmembrane region" description="Helical" evidence="7">
    <location>
        <begin position="12"/>
        <end position="28"/>
    </location>
</feature>
<dbReference type="InterPro" id="IPR036721">
    <property type="entry name" value="RCK_C_sf"/>
</dbReference>
<feature type="domain" description="RCK C-terminal" evidence="8">
    <location>
        <begin position="215"/>
        <end position="299"/>
    </location>
</feature>
<feature type="transmembrane region" description="Helical" evidence="7">
    <location>
        <begin position="454"/>
        <end position="475"/>
    </location>
</feature>
<dbReference type="EMBL" id="CP019312">
    <property type="protein sequence ID" value="APX10953.1"/>
    <property type="molecule type" value="Genomic_DNA"/>
</dbReference>
<dbReference type="AlphaFoldDB" id="A0A1P8MSJ1"/>
<accession>A0A1P8MSJ1</accession>
<evidence type="ECO:0000313" key="9">
    <source>
        <dbReference type="EMBL" id="APX10953.1"/>
    </source>
</evidence>
<evidence type="ECO:0000256" key="5">
    <source>
        <dbReference type="ARBA" id="ARBA00022989"/>
    </source>
</evidence>
<dbReference type="KEGG" id="tom:BWR18_04050"/>
<dbReference type="GO" id="GO:0008324">
    <property type="term" value="F:monoatomic cation transmembrane transporter activity"/>
    <property type="evidence" value="ECO:0007669"/>
    <property type="project" value="InterPro"/>
</dbReference>
<evidence type="ECO:0000259" key="8">
    <source>
        <dbReference type="PROSITE" id="PS51202"/>
    </source>
</evidence>
<dbReference type="PANTHER" id="PTHR43652:SF2">
    <property type="entry name" value="BASIC AMINO ACID ANTIPORTER YFCC-RELATED"/>
    <property type="match status" value="1"/>
</dbReference>
<evidence type="ECO:0000256" key="1">
    <source>
        <dbReference type="ARBA" id="ARBA00004141"/>
    </source>
</evidence>
<gene>
    <name evidence="9" type="ORF">BWR18_04050</name>
</gene>
<dbReference type="Pfam" id="PF03600">
    <property type="entry name" value="CitMHS"/>
    <property type="match status" value="1"/>
</dbReference>
<dbReference type="OrthoDB" id="9809303at2"/>
<feature type="transmembrane region" description="Helical" evidence="7">
    <location>
        <begin position="180"/>
        <end position="204"/>
    </location>
</feature>
<dbReference type="GO" id="GO:0006813">
    <property type="term" value="P:potassium ion transport"/>
    <property type="evidence" value="ECO:0007669"/>
    <property type="project" value="InterPro"/>
</dbReference>
<feature type="transmembrane region" description="Helical" evidence="7">
    <location>
        <begin position="532"/>
        <end position="550"/>
    </location>
</feature>
<dbReference type="Gene3D" id="3.30.70.1450">
    <property type="entry name" value="Regulator of K+ conductance, C-terminal domain"/>
    <property type="match status" value="2"/>
</dbReference>
<dbReference type="InterPro" id="IPR051679">
    <property type="entry name" value="DASS-Related_Transporters"/>
</dbReference>
<evidence type="ECO:0000256" key="4">
    <source>
        <dbReference type="ARBA" id="ARBA00022737"/>
    </source>
</evidence>
<comment type="subcellular location">
    <subcellularLocation>
        <location evidence="1">Membrane</location>
        <topology evidence="1">Multi-pass membrane protein</topology>
    </subcellularLocation>
</comment>
<feature type="transmembrane region" description="Helical" evidence="7">
    <location>
        <begin position="570"/>
        <end position="590"/>
    </location>
</feature>
<feature type="transmembrane region" description="Helical" evidence="7">
    <location>
        <begin position="35"/>
        <end position="52"/>
    </location>
</feature>
<dbReference type="GO" id="GO:0016787">
    <property type="term" value="F:hydrolase activity"/>
    <property type="evidence" value="ECO:0007669"/>
    <property type="project" value="UniProtKB-KW"/>
</dbReference>
<proteinExistence type="predicted"/>
<evidence type="ECO:0000256" key="2">
    <source>
        <dbReference type="ARBA" id="ARBA00022448"/>
    </source>
</evidence>
<sequence>MGLIELSQTGNAVLTLIVVGVMFVLFLRELFPTEVVAISGTALLLATGALPYEDALRVLSNPAPWTIAAMFIIMGALVRTGALDAFTGLADRKARSNPALAVVMLMAFVILSSAIVSNTPVVVVMIPVIIQLAKTMGLSPSKMLIPLSYAAILGGTLTLIGTSTNLLVDGVARAQGMAPFTIFEVTPLGIILVIWGMIYLRFFGPMLLPERDSMAGLLSDRSRMKFFTEAVIPPESNLVGRDVTGVQLFKRDGVRLVDVIRGDESLRRNMAGVQLQVGDRVVLRTQMTELLSLQRNKELKRIDQVGAIETTTVEVLITPGCRMVGRSLGALRLRRRYGVYPLAVHRRNQNIGRQLDDLVVKIGDTLLLEGAPEDIQRLAADMDMVDVSKPSQREFRRGHAPIALAALLGIVVLAAFGLAPILMLSILAVATVLITRCIDADEAFSFVDGRLLALIFSMLAIGAALEATGAVALIVDAVAPGLMVLPPFLIVWAVYLLTSVLTELVSNNAVAVVVTPIAIGLATALGIDPRPLVVAVMVAASASFATPIGYQTNMLVYGPGGYKFTDFMKVGIPLNLSVGLLASAVIPFIWPL</sequence>
<name>A0A1P8MSJ1_9RHOB</name>
<feature type="domain" description="RCK C-terminal" evidence="8">
    <location>
        <begin position="300"/>
        <end position="384"/>
    </location>
</feature>
<reference evidence="9 10" key="1">
    <citation type="submission" date="2017-01" db="EMBL/GenBank/DDBJ databases">
        <title>Complete genome of Tateyamaria omphalii DOK1-4 isolated from seawater in Dokdo.</title>
        <authorList>
            <person name="Kim J.H."/>
            <person name="Chi W.-J."/>
        </authorList>
    </citation>
    <scope>NUCLEOTIDE SEQUENCE [LARGE SCALE GENOMIC DNA]</scope>
    <source>
        <strain evidence="9 10">DOK1-4</strain>
    </source>
</reference>
<keyword evidence="4" id="KW-0677">Repeat</keyword>
<dbReference type="InterPro" id="IPR004680">
    <property type="entry name" value="Cit_transptr-like_dom"/>
</dbReference>
<dbReference type="RefSeq" id="WP_076626819.1">
    <property type="nucleotide sequence ID" value="NZ_CP019312.1"/>
</dbReference>
<feature type="transmembrane region" description="Helical" evidence="7">
    <location>
        <begin position="64"/>
        <end position="86"/>
    </location>
</feature>
<dbReference type="PROSITE" id="PS01271">
    <property type="entry name" value="NA_SULFATE"/>
    <property type="match status" value="1"/>
</dbReference>
<dbReference type="InterPro" id="IPR006037">
    <property type="entry name" value="RCK_C"/>
</dbReference>
<evidence type="ECO:0000313" key="10">
    <source>
        <dbReference type="Proteomes" id="UP000186336"/>
    </source>
</evidence>
<keyword evidence="9" id="KW-0378">Hydrolase</keyword>
<keyword evidence="2" id="KW-0813">Transport</keyword>
<evidence type="ECO:0000256" key="6">
    <source>
        <dbReference type="ARBA" id="ARBA00023136"/>
    </source>
</evidence>
<feature type="transmembrane region" description="Helical" evidence="7">
    <location>
        <begin position="147"/>
        <end position="168"/>
    </location>
</feature>
<dbReference type="STRING" id="299262.BWR18_04050"/>
<dbReference type="SUPFAM" id="SSF116726">
    <property type="entry name" value="TrkA C-terminal domain-like"/>
    <property type="match status" value="2"/>
</dbReference>
<dbReference type="InterPro" id="IPR031312">
    <property type="entry name" value="Na/sul_symport_CS"/>
</dbReference>
<dbReference type="PROSITE" id="PS51202">
    <property type="entry name" value="RCK_C"/>
    <property type="match status" value="2"/>
</dbReference>
<protein>
    <submittedName>
        <fullName evidence="9">dATP pyrophosphohydrolase</fullName>
    </submittedName>
</protein>
<feature type="transmembrane region" description="Helical" evidence="7">
    <location>
        <begin position="482"/>
        <end position="502"/>
    </location>
</feature>
<evidence type="ECO:0000256" key="3">
    <source>
        <dbReference type="ARBA" id="ARBA00022692"/>
    </source>
</evidence>
<organism evidence="9 10">
    <name type="scientific">Tateyamaria omphalii</name>
    <dbReference type="NCBI Taxonomy" id="299262"/>
    <lineage>
        <taxon>Bacteria</taxon>
        <taxon>Pseudomonadati</taxon>
        <taxon>Pseudomonadota</taxon>
        <taxon>Alphaproteobacteria</taxon>
        <taxon>Rhodobacterales</taxon>
        <taxon>Roseobacteraceae</taxon>
        <taxon>Tateyamaria</taxon>
    </lineage>
</organism>
<keyword evidence="5 7" id="KW-1133">Transmembrane helix</keyword>
<dbReference type="Proteomes" id="UP000186336">
    <property type="component" value="Chromosome"/>
</dbReference>